<dbReference type="Pfam" id="PF00656">
    <property type="entry name" value="Peptidase_C14"/>
    <property type="match status" value="1"/>
</dbReference>
<feature type="domain" description="Caspase family p20" evidence="2">
    <location>
        <begin position="12"/>
        <end position="135"/>
    </location>
</feature>
<evidence type="ECO:0000313" key="3">
    <source>
        <dbReference type="Ensembl" id="ENSCMIP00000014922.1"/>
    </source>
</evidence>
<organism evidence="3 4">
    <name type="scientific">Callorhinchus milii</name>
    <name type="common">Ghost shark</name>
    <dbReference type="NCBI Taxonomy" id="7868"/>
    <lineage>
        <taxon>Eukaryota</taxon>
        <taxon>Metazoa</taxon>
        <taxon>Chordata</taxon>
        <taxon>Craniata</taxon>
        <taxon>Vertebrata</taxon>
        <taxon>Chondrichthyes</taxon>
        <taxon>Holocephali</taxon>
        <taxon>Chimaeriformes</taxon>
        <taxon>Callorhinchidae</taxon>
        <taxon>Callorhinchus</taxon>
    </lineage>
</organism>
<dbReference type="GO" id="GO:0004197">
    <property type="term" value="F:cysteine-type endopeptidase activity"/>
    <property type="evidence" value="ECO:0007669"/>
    <property type="project" value="InterPro"/>
</dbReference>
<dbReference type="STRING" id="7868.ENSCMIP00000014922"/>
<dbReference type="InterPro" id="IPR002398">
    <property type="entry name" value="Pept_C14"/>
</dbReference>
<reference evidence="4" key="2">
    <citation type="journal article" date="2007" name="PLoS Biol.">
        <title>Survey sequencing and comparative analysis of the elephant shark (Callorhinchus milii) genome.</title>
        <authorList>
            <person name="Venkatesh B."/>
            <person name="Kirkness E.F."/>
            <person name="Loh Y.H."/>
            <person name="Halpern A.L."/>
            <person name="Lee A.P."/>
            <person name="Johnson J."/>
            <person name="Dandona N."/>
            <person name="Viswanathan L.D."/>
            <person name="Tay A."/>
            <person name="Venter J.C."/>
            <person name="Strausberg R.L."/>
            <person name="Brenner S."/>
        </authorList>
    </citation>
    <scope>NUCLEOTIDE SEQUENCE [LARGE SCALE GENOMIC DNA]</scope>
</reference>
<reference evidence="4" key="3">
    <citation type="journal article" date="2014" name="Nature">
        <title>Elephant shark genome provides unique insights into gnathostome evolution.</title>
        <authorList>
            <consortium name="International Elephant Shark Genome Sequencing Consortium"/>
            <person name="Venkatesh B."/>
            <person name="Lee A.P."/>
            <person name="Ravi V."/>
            <person name="Maurya A.K."/>
            <person name="Lian M.M."/>
            <person name="Swann J.B."/>
            <person name="Ohta Y."/>
            <person name="Flajnik M.F."/>
            <person name="Sutoh Y."/>
            <person name="Kasahara M."/>
            <person name="Hoon S."/>
            <person name="Gangu V."/>
            <person name="Roy S.W."/>
            <person name="Irimia M."/>
            <person name="Korzh V."/>
            <person name="Kondrychyn I."/>
            <person name="Lim Z.W."/>
            <person name="Tay B.H."/>
            <person name="Tohari S."/>
            <person name="Kong K.W."/>
            <person name="Ho S."/>
            <person name="Lorente-Galdos B."/>
            <person name="Quilez J."/>
            <person name="Marques-Bonet T."/>
            <person name="Raney B.J."/>
            <person name="Ingham P.W."/>
            <person name="Tay A."/>
            <person name="Hillier L.W."/>
            <person name="Minx P."/>
            <person name="Boehm T."/>
            <person name="Wilson R.K."/>
            <person name="Brenner S."/>
            <person name="Warren W.C."/>
        </authorList>
    </citation>
    <scope>NUCLEOTIDE SEQUENCE [LARGE SCALE GENOMIC DNA]</scope>
</reference>
<keyword evidence="4" id="KW-1185">Reference proteome</keyword>
<dbReference type="InterPro" id="IPR011600">
    <property type="entry name" value="Pept_C14_caspase"/>
</dbReference>
<comment type="similarity">
    <text evidence="1">Belongs to the peptidase C14A family.</text>
</comment>
<dbReference type="PANTHER" id="PTHR10454:SF199">
    <property type="entry name" value="CASPASE FAMILY P20 DOMAIN-CONTAINING PROTEIN"/>
    <property type="match status" value="1"/>
</dbReference>
<dbReference type="GO" id="GO:0005737">
    <property type="term" value="C:cytoplasm"/>
    <property type="evidence" value="ECO:0007669"/>
    <property type="project" value="TreeGrafter"/>
</dbReference>
<dbReference type="AlphaFoldDB" id="A0A4W3HIL5"/>
<dbReference type="Proteomes" id="UP000314986">
    <property type="component" value="Unassembled WGS sequence"/>
</dbReference>
<name>A0A4W3HIL5_CALMI</name>
<dbReference type="GO" id="GO:0043525">
    <property type="term" value="P:positive regulation of neuron apoptotic process"/>
    <property type="evidence" value="ECO:0007669"/>
    <property type="project" value="TreeGrafter"/>
</dbReference>
<reference evidence="3" key="4">
    <citation type="submission" date="2025-08" db="UniProtKB">
        <authorList>
            <consortium name="Ensembl"/>
        </authorList>
    </citation>
    <scope>IDENTIFICATION</scope>
</reference>
<dbReference type="InParanoid" id="A0A4W3HIL5"/>
<proteinExistence type="inferred from homology"/>
<evidence type="ECO:0000259" key="2">
    <source>
        <dbReference type="PROSITE" id="PS50208"/>
    </source>
</evidence>
<sequence>MTEISPDSGCPRKPRVLIITVQQFHGQFPLRRRPFAAIDTKRLHNVLSNLGFEVRLKIDYTAREILQEYKRESQRQHGACFISIISSHGEDGVIYGADSQPVPLRHIYSLFTAQNSPSLAGKAKIFFIQACRGDQLDPGVTLETDHMVEMESALPQEEAFSHYQAIPEATAVHFSTTSDYSAFLTASGSFFFQSLCDLLEEGEQRHWELLRIMTRVNFMVATRFLSRGREVRARSQRIATGSLGKQTVIRPLYLELHPTFPSPRSLACLRLLLLLLLFGT</sequence>
<dbReference type="SUPFAM" id="SSF52129">
    <property type="entry name" value="Caspase-like"/>
    <property type="match status" value="1"/>
</dbReference>
<dbReference type="Gene3D" id="3.40.50.1460">
    <property type="match status" value="1"/>
</dbReference>
<dbReference type="InterPro" id="IPR029030">
    <property type="entry name" value="Caspase-like_dom_sf"/>
</dbReference>
<evidence type="ECO:0000313" key="4">
    <source>
        <dbReference type="Proteomes" id="UP000314986"/>
    </source>
</evidence>
<dbReference type="GeneTree" id="ENSGT00940000164699"/>
<protein>
    <submittedName>
        <fullName evidence="3">Caspase-3-like</fullName>
    </submittedName>
</protein>
<evidence type="ECO:0000256" key="1">
    <source>
        <dbReference type="ARBA" id="ARBA00010134"/>
    </source>
</evidence>
<dbReference type="InterPro" id="IPR015917">
    <property type="entry name" value="Pept_C14A"/>
</dbReference>
<dbReference type="GO" id="GO:0006915">
    <property type="term" value="P:apoptotic process"/>
    <property type="evidence" value="ECO:0007669"/>
    <property type="project" value="TreeGrafter"/>
</dbReference>
<reference evidence="4" key="1">
    <citation type="journal article" date="2006" name="Science">
        <title>Ancient noncoding elements conserved in the human genome.</title>
        <authorList>
            <person name="Venkatesh B."/>
            <person name="Kirkness E.F."/>
            <person name="Loh Y.H."/>
            <person name="Halpern A.L."/>
            <person name="Lee A.P."/>
            <person name="Johnson J."/>
            <person name="Dandona N."/>
            <person name="Viswanathan L.D."/>
            <person name="Tay A."/>
            <person name="Venter J.C."/>
            <person name="Strausberg R.L."/>
            <person name="Brenner S."/>
        </authorList>
    </citation>
    <scope>NUCLEOTIDE SEQUENCE [LARGE SCALE GENOMIC DNA]</scope>
</reference>
<accession>A0A4W3HIL5</accession>
<dbReference type="PANTHER" id="PTHR10454">
    <property type="entry name" value="CASPASE"/>
    <property type="match status" value="1"/>
</dbReference>
<dbReference type="InterPro" id="IPR001309">
    <property type="entry name" value="Pept_C14_p20"/>
</dbReference>
<dbReference type="PROSITE" id="PS50208">
    <property type="entry name" value="CASPASE_P20"/>
    <property type="match status" value="1"/>
</dbReference>
<dbReference type="PRINTS" id="PR00376">
    <property type="entry name" value="IL1BCENZYME"/>
</dbReference>
<dbReference type="GO" id="GO:0006508">
    <property type="term" value="P:proteolysis"/>
    <property type="evidence" value="ECO:0007669"/>
    <property type="project" value="InterPro"/>
</dbReference>
<gene>
    <name evidence="3" type="primary">LOC103190313</name>
</gene>
<dbReference type="SMART" id="SM00115">
    <property type="entry name" value="CASc"/>
    <property type="match status" value="1"/>
</dbReference>
<reference evidence="3" key="5">
    <citation type="submission" date="2025-09" db="UniProtKB">
        <authorList>
            <consortium name="Ensembl"/>
        </authorList>
    </citation>
    <scope>IDENTIFICATION</scope>
</reference>
<dbReference type="Ensembl" id="ENSCMIT00000015235.1">
    <property type="protein sequence ID" value="ENSCMIP00000014922.1"/>
    <property type="gene ID" value="ENSCMIG00000007319.1"/>
</dbReference>